<sequence>MSPSSSRIAVIGSGPAGLMAAETLALAGAQVDVYDAMPSVGRKFLLAGRGGLNLTHSEPLPDFIGRYGTRAQAVAGWLAHLSPQALRDWTHALGVETFIGSSGRVFPKEMKAAPMLRAWLARLRAQGVQFHMRHRWLGWPPGEAAGPQHLQFDTPQGQVQRSAQAVLLALGGASWARLGSDGAWLAPLAAHGVDTTPLQPANCGFDVSWSEHFIAHHAGQPLKSVTLALAEDAPGRAGECMISAAGIEGGLVYALSAPLRDRIAADGHAIAWLDLLPDWSAERVLQAVQHPRGARSWSSHLQSRLGLKGVKTALLREYLPDFNDTALLARRIKALPVRLIRPRPIDEAISSAGGVRLEALTPNLMLRALPGVYCAGEMLDWEAPTGGYLLTACLASGKAAAQGLLADLRPPQAPAP</sequence>
<dbReference type="AlphaFoldDB" id="A0A261VWC6"/>
<evidence type="ECO:0000256" key="1">
    <source>
        <dbReference type="ARBA" id="ARBA00001974"/>
    </source>
</evidence>
<dbReference type="RefSeq" id="WP_094810904.1">
    <property type="nucleotide sequence ID" value="NZ_NEVU01000001.1"/>
</dbReference>
<dbReference type="PANTHER" id="PTHR42887:SF1">
    <property type="entry name" value="BLR3961 PROTEIN"/>
    <property type="match status" value="1"/>
</dbReference>
<evidence type="ECO:0000259" key="4">
    <source>
        <dbReference type="Pfam" id="PF03486"/>
    </source>
</evidence>
<evidence type="ECO:0000313" key="7">
    <source>
        <dbReference type="Proteomes" id="UP000216429"/>
    </source>
</evidence>
<evidence type="ECO:0000256" key="2">
    <source>
        <dbReference type="ARBA" id="ARBA00022630"/>
    </source>
</evidence>
<gene>
    <name evidence="6" type="ORF">CAL22_05140</name>
</gene>
<dbReference type="Pfam" id="PF03486">
    <property type="entry name" value="HI0933_like"/>
    <property type="match status" value="1"/>
</dbReference>
<comment type="cofactor">
    <cofactor evidence="1">
        <name>FAD</name>
        <dbReference type="ChEBI" id="CHEBI:57692"/>
    </cofactor>
</comment>
<dbReference type="InterPro" id="IPR057661">
    <property type="entry name" value="RsdA/BaiN/AoA(So)_Rossmann"/>
</dbReference>
<protein>
    <submittedName>
        <fullName evidence="6">Aminoacetone oxidase family FAD-binding enzyme</fullName>
    </submittedName>
</protein>
<dbReference type="InterPro" id="IPR055178">
    <property type="entry name" value="RsdA/BaiN/AoA(So)-like_dom"/>
</dbReference>
<dbReference type="InterPro" id="IPR022460">
    <property type="entry name" value="Flavoprotein_PP4765"/>
</dbReference>
<name>A0A261VWC6_9BORD</name>
<dbReference type="PANTHER" id="PTHR42887">
    <property type="entry name" value="OS12G0638800 PROTEIN"/>
    <property type="match status" value="1"/>
</dbReference>
<comment type="caution">
    <text evidence="6">The sequence shown here is derived from an EMBL/GenBank/DDBJ whole genome shotgun (WGS) entry which is preliminary data.</text>
</comment>
<dbReference type="PRINTS" id="PR00419">
    <property type="entry name" value="ADXRDTASE"/>
</dbReference>
<dbReference type="Pfam" id="PF22780">
    <property type="entry name" value="HI0933_like_1st"/>
    <property type="match status" value="1"/>
</dbReference>
<dbReference type="InterPro" id="IPR023166">
    <property type="entry name" value="BaiN-like_dom_sf"/>
</dbReference>
<evidence type="ECO:0000259" key="5">
    <source>
        <dbReference type="Pfam" id="PF22780"/>
    </source>
</evidence>
<keyword evidence="2" id="KW-0285">Flavoprotein</keyword>
<accession>A0A261VWC6</accession>
<evidence type="ECO:0000256" key="3">
    <source>
        <dbReference type="ARBA" id="ARBA00022827"/>
    </source>
</evidence>
<keyword evidence="7" id="KW-1185">Reference proteome</keyword>
<feature type="domain" description="RsdA/BaiN/AoA(So)-like insert" evidence="5">
    <location>
        <begin position="199"/>
        <end position="350"/>
    </location>
</feature>
<reference evidence="7" key="1">
    <citation type="submission" date="2017-05" db="EMBL/GenBank/DDBJ databases">
        <title>Complete and WGS of Bordetella genogroups.</title>
        <authorList>
            <person name="Spilker T."/>
            <person name="Lipuma J."/>
        </authorList>
    </citation>
    <scope>NUCLEOTIDE SEQUENCE [LARGE SCALE GENOMIC DNA]</scope>
    <source>
        <strain evidence="7">AU6712</strain>
    </source>
</reference>
<dbReference type="NCBIfam" id="TIGR00275">
    <property type="entry name" value="aminoacetone oxidase family FAD-binding enzyme"/>
    <property type="match status" value="1"/>
</dbReference>
<organism evidence="6 7">
    <name type="scientific">Bordetella genomosp. 12</name>
    <dbReference type="NCBI Taxonomy" id="463035"/>
    <lineage>
        <taxon>Bacteria</taxon>
        <taxon>Pseudomonadati</taxon>
        <taxon>Pseudomonadota</taxon>
        <taxon>Betaproteobacteria</taxon>
        <taxon>Burkholderiales</taxon>
        <taxon>Alcaligenaceae</taxon>
        <taxon>Bordetella</taxon>
    </lineage>
</organism>
<dbReference type="Proteomes" id="UP000216429">
    <property type="component" value="Unassembled WGS sequence"/>
</dbReference>
<dbReference type="EMBL" id="NEVU01000001">
    <property type="protein sequence ID" value="OZI77910.1"/>
    <property type="molecule type" value="Genomic_DNA"/>
</dbReference>
<dbReference type="SUPFAM" id="SSF160996">
    <property type="entry name" value="HI0933 insert domain-like"/>
    <property type="match status" value="1"/>
</dbReference>
<feature type="domain" description="RsdA/BaiN/AoA(So)-like Rossmann fold-like" evidence="4">
    <location>
        <begin position="7"/>
        <end position="402"/>
    </location>
</feature>
<keyword evidence="3" id="KW-0274">FAD</keyword>
<dbReference type="OrthoDB" id="5288829at2"/>
<dbReference type="InterPro" id="IPR036188">
    <property type="entry name" value="FAD/NAD-bd_sf"/>
</dbReference>
<dbReference type="InterPro" id="IPR004792">
    <property type="entry name" value="BaiN-like"/>
</dbReference>
<evidence type="ECO:0000313" key="6">
    <source>
        <dbReference type="EMBL" id="OZI77910.1"/>
    </source>
</evidence>
<dbReference type="Gene3D" id="1.10.8.260">
    <property type="entry name" value="HI0933 insert domain-like"/>
    <property type="match status" value="1"/>
</dbReference>
<dbReference type="Gene3D" id="3.50.50.60">
    <property type="entry name" value="FAD/NAD(P)-binding domain"/>
    <property type="match status" value="1"/>
</dbReference>
<dbReference type="Gene3D" id="2.40.30.10">
    <property type="entry name" value="Translation factors"/>
    <property type="match status" value="1"/>
</dbReference>
<proteinExistence type="predicted"/>
<dbReference type="SUPFAM" id="SSF51905">
    <property type="entry name" value="FAD/NAD(P)-binding domain"/>
    <property type="match status" value="1"/>
</dbReference>
<dbReference type="NCBIfam" id="TIGR03862">
    <property type="entry name" value="flavo_PP4765"/>
    <property type="match status" value="1"/>
</dbReference>